<sequence length="193" mass="22374">MENILLENEIVLLKPIEIGDIEGITKAANDERIWEHMSVSLLDLASVESYVKNAIAEREKGITYTFVVIEKKMNRIVGCTSFLDISLPHRRVEIGSTWYQPSVWRSAINTNCKFLLLQYCFEELQLNRVQIKTGHENFRSQKAIERIGAVKEGVLRSHMIRKEGTIRHTVMYSIVSEEWEKVKAKFTTELFNL</sequence>
<dbReference type="SUPFAM" id="SSF55729">
    <property type="entry name" value="Acyl-CoA N-acyltransferases (Nat)"/>
    <property type="match status" value="1"/>
</dbReference>
<accession>A0ABR8XK93</accession>
<dbReference type="PANTHER" id="PTHR43610:SF1">
    <property type="entry name" value="N-ACETYLTRANSFERASE DOMAIN-CONTAINING PROTEIN"/>
    <property type="match status" value="1"/>
</dbReference>
<dbReference type="PANTHER" id="PTHR43610">
    <property type="entry name" value="BLL6696 PROTEIN"/>
    <property type="match status" value="1"/>
</dbReference>
<dbReference type="Gene3D" id="3.40.630.30">
    <property type="match status" value="1"/>
</dbReference>
<dbReference type="InterPro" id="IPR016181">
    <property type="entry name" value="Acyl_CoA_acyltransferase"/>
</dbReference>
<evidence type="ECO:0000313" key="2">
    <source>
        <dbReference type="EMBL" id="MBD8032365.1"/>
    </source>
</evidence>
<evidence type="ECO:0000259" key="1">
    <source>
        <dbReference type="PROSITE" id="PS51186"/>
    </source>
</evidence>
<proteinExistence type="predicted"/>
<keyword evidence="3" id="KW-1185">Reference proteome</keyword>
<dbReference type="RefSeq" id="WP_191702967.1">
    <property type="nucleotide sequence ID" value="NZ_JACSPW010000003.1"/>
</dbReference>
<dbReference type="Proteomes" id="UP000600565">
    <property type="component" value="Unassembled WGS sequence"/>
</dbReference>
<protein>
    <submittedName>
        <fullName evidence="2">GNAT family N-acetyltransferase</fullName>
    </submittedName>
</protein>
<reference evidence="2 3" key="1">
    <citation type="submission" date="2020-08" db="EMBL/GenBank/DDBJ databases">
        <title>A Genomic Blueprint of the Chicken Gut Microbiome.</title>
        <authorList>
            <person name="Gilroy R."/>
            <person name="Ravi A."/>
            <person name="Getino M."/>
            <person name="Pursley I."/>
            <person name="Horton D.L."/>
            <person name="Alikhan N.-F."/>
            <person name="Baker D."/>
            <person name="Gharbi K."/>
            <person name="Hall N."/>
            <person name="Watson M."/>
            <person name="Adriaenssens E.M."/>
            <person name="Foster-Nyarko E."/>
            <person name="Jarju S."/>
            <person name="Secka A."/>
            <person name="Antonio M."/>
            <person name="Oren A."/>
            <person name="Chaudhuri R."/>
            <person name="La Ragione R.M."/>
            <person name="Hildebrand F."/>
            <person name="Pallen M.J."/>
        </authorList>
    </citation>
    <scope>NUCLEOTIDE SEQUENCE [LARGE SCALE GENOMIC DNA]</scope>
    <source>
        <strain evidence="2 3">Sa1YVA6</strain>
    </source>
</reference>
<dbReference type="EMBL" id="JACSPW010000003">
    <property type="protein sequence ID" value="MBD8032365.1"/>
    <property type="molecule type" value="Genomic_DNA"/>
</dbReference>
<evidence type="ECO:0000313" key="3">
    <source>
        <dbReference type="Proteomes" id="UP000600565"/>
    </source>
</evidence>
<gene>
    <name evidence="2" type="ORF">H9632_04740</name>
</gene>
<comment type="caution">
    <text evidence="2">The sequence shown here is derived from an EMBL/GenBank/DDBJ whole genome shotgun (WGS) entry which is preliminary data.</text>
</comment>
<feature type="domain" description="N-acetyltransferase" evidence="1">
    <location>
        <begin position="11"/>
        <end position="176"/>
    </location>
</feature>
<dbReference type="PROSITE" id="PS51186">
    <property type="entry name" value="GNAT"/>
    <property type="match status" value="1"/>
</dbReference>
<organism evidence="2 3">
    <name type="scientific">Solibacillus merdavium</name>
    <dbReference type="NCBI Taxonomy" id="2762218"/>
    <lineage>
        <taxon>Bacteria</taxon>
        <taxon>Bacillati</taxon>
        <taxon>Bacillota</taxon>
        <taxon>Bacilli</taxon>
        <taxon>Bacillales</taxon>
        <taxon>Caryophanaceae</taxon>
        <taxon>Solibacillus</taxon>
    </lineage>
</organism>
<dbReference type="InterPro" id="IPR000182">
    <property type="entry name" value="GNAT_dom"/>
</dbReference>
<dbReference type="Pfam" id="PF13302">
    <property type="entry name" value="Acetyltransf_3"/>
    <property type="match status" value="1"/>
</dbReference>
<name>A0ABR8XK93_9BACL</name>